<dbReference type="AlphaFoldDB" id="A0A7X9SBR8"/>
<evidence type="ECO:0000256" key="1">
    <source>
        <dbReference type="SAM" id="Phobius"/>
    </source>
</evidence>
<evidence type="ECO:0008006" key="4">
    <source>
        <dbReference type="Google" id="ProtNLM"/>
    </source>
</evidence>
<name>A0A7X9SBR8_9BACE</name>
<keyword evidence="1" id="KW-0472">Membrane</keyword>
<sequence>MEWFERIREFIIGFPQLLQTSPRYGYLIVAAILLLWLVGIICGWKWTYTRPGSWGGNFWLETLGPKAFRFWLGVILAVGIGLALFLFSISGK</sequence>
<proteinExistence type="predicted"/>
<dbReference type="RefSeq" id="WP_168947693.1">
    <property type="nucleotide sequence ID" value="NZ_JABAGL010000012.1"/>
</dbReference>
<feature type="transmembrane region" description="Helical" evidence="1">
    <location>
        <begin position="24"/>
        <end position="48"/>
    </location>
</feature>
<keyword evidence="1" id="KW-0812">Transmembrane</keyword>
<evidence type="ECO:0000313" key="3">
    <source>
        <dbReference type="Proteomes" id="UP000520291"/>
    </source>
</evidence>
<dbReference type="Proteomes" id="UP000520291">
    <property type="component" value="Unassembled WGS sequence"/>
</dbReference>
<gene>
    <name evidence="2" type="ORF">HF841_10390</name>
</gene>
<evidence type="ECO:0000313" key="2">
    <source>
        <dbReference type="EMBL" id="NME86421.1"/>
    </source>
</evidence>
<dbReference type="InterPro" id="IPR029087">
    <property type="entry name" value="Imm17"/>
</dbReference>
<keyword evidence="1" id="KW-1133">Transmembrane helix</keyword>
<reference evidence="2 3" key="1">
    <citation type="submission" date="2020-04" db="EMBL/GenBank/DDBJ databases">
        <authorList>
            <person name="Hitch T.C.A."/>
            <person name="Wylensek D."/>
            <person name="Clavel T."/>
        </authorList>
    </citation>
    <scope>NUCLEOTIDE SEQUENCE [LARGE SCALE GENOMIC DNA]</scope>
    <source>
        <strain evidence="2 3">WCA3-601-WT-5E</strain>
    </source>
</reference>
<dbReference type="EMBL" id="JABAGL010000012">
    <property type="protein sequence ID" value="NME86421.1"/>
    <property type="molecule type" value="Genomic_DNA"/>
</dbReference>
<dbReference type="Pfam" id="PF15562">
    <property type="entry name" value="Imm17"/>
    <property type="match status" value="1"/>
</dbReference>
<organism evidence="2 3">
    <name type="scientific">Bacteroides eggerthii</name>
    <dbReference type="NCBI Taxonomy" id="28111"/>
    <lineage>
        <taxon>Bacteria</taxon>
        <taxon>Pseudomonadati</taxon>
        <taxon>Bacteroidota</taxon>
        <taxon>Bacteroidia</taxon>
        <taxon>Bacteroidales</taxon>
        <taxon>Bacteroidaceae</taxon>
        <taxon>Bacteroides</taxon>
    </lineage>
</organism>
<accession>A0A7X9SBR8</accession>
<comment type="caution">
    <text evidence="2">The sequence shown here is derived from an EMBL/GenBank/DDBJ whole genome shotgun (WGS) entry which is preliminary data.</text>
</comment>
<protein>
    <recommendedName>
        <fullName evidence="4">Immunity protein 17</fullName>
    </recommendedName>
</protein>
<feature type="transmembrane region" description="Helical" evidence="1">
    <location>
        <begin position="68"/>
        <end position="89"/>
    </location>
</feature>